<sequence length="134" mass="15103">MLYYKNKHTPNQTCNKINLYLASSYDALHSVKQRYNGTEPEVQSASPLLQELKNTTIPPSRVAELIYCFDGMGIQIPNKGNREHSCPISINVTLEQDEMVDVFMGCAINDGEIVSKLRCKILKCFLCNFPANSQ</sequence>
<dbReference type="Proteomes" id="UP001141253">
    <property type="component" value="Chromosome 17"/>
</dbReference>
<protein>
    <submittedName>
        <fullName evidence="1">Uncharacterized protein</fullName>
    </submittedName>
</protein>
<accession>A0ABQ9B1J2</accession>
<reference evidence="1" key="2">
    <citation type="journal article" date="2023" name="Int. J. Mol. Sci.">
        <title>De Novo Assembly and Annotation of 11 Diverse Shrub Willow (Salix) Genomes Reveals Novel Gene Organization in Sex-Linked Regions.</title>
        <authorList>
            <person name="Hyden B."/>
            <person name="Feng K."/>
            <person name="Yates T.B."/>
            <person name="Jawdy S."/>
            <person name="Cereghino C."/>
            <person name="Smart L.B."/>
            <person name="Muchero W."/>
        </authorList>
    </citation>
    <scope>NUCLEOTIDE SEQUENCE</scope>
    <source>
        <tissue evidence="1">Shoot tip</tissue>
    </source>
</reference>
<proteinExistence type="predicted"/>
<dbReference type="EMBL" id="JAPFFI010000013">
    <property type="protein sequence ID" value="KAJ6370985.1"/>
    <property type="molecule type" value="Genomic_DNA"/>
</dbReference>
<organism evidence="1 2">
    <name type="scientific">Salix suchowensis</name>
    <dbReference type="NCBI Taxonomy" id="1278906"/>
    <lineage>
        <taxon>Eukaryota</taxon>
        <taxon>Viridiplantae</taxon>
        <taxon>Streptophyta</taxon>
        <taxon>Embryophyta</taxon>
        <taxon>Tracheophyta</taxon>
        <taxon>Spermatophyta</taxon>
        <taxon>Magnoliopsida</taxon>
        <taxon>eudicotyledons</taxon>
        <taxon>Gunneridae</taxon>
        <taxon>Pentapetalae</taxon>
        <taxon>rosids</taxon>
        <taxon>fabids</taxon>
        <taxon>Malpighiales</taxon>
        <taxon>Salicaceae</taxon>
        <taxon>Saliceae</taxon>
        <taxon>Salix</taxon>
    </lineage>
</organism>
<keyword evidence="2" id="KW-1185">Reference proteome</keyword>
<evidence type="ECO:0000313" key="1">
    <source>
        <dbReference type="EMBL" id="KAJ6370985.1"/>
    </source>
</evidence>
<feature type="non-terminal residue" evidence="1">
    <location>
        <position position="134"/>
    </location>
</feature>
<evidence type="ECO:0000313" key="2">
    <source>
        <dbReference type="Proteomes" id="UP001141253"/>
    </source>
</evidence>
<gene>
    <name evidence="1" type="ORF">OIU77_001487</name>
</gene>
<comment type="caution">
    <text evidence="1">The sequence shown here is derived from an EMBL/GenBank/DDBJ whole genome shotgun (WGS) entry which is preliminary data.</text>
</comment>
<reference evidence="1" key="1">
    <citation type="submission" date="2022-10" db="EMBL/GenBank/DDBJ databases">
        <authorList>
            <person name="Hyden B.L."/>
            <person name="Feng K."/>
            <person name="Yates T."/>
            <person name="Jawdy S."/>
            <person name="Smart L.B."/>
            <person name="Muchero W."/>
        </authorList>
    </citation>
    <scope>NUCLEOTIDE SEQUENCE</scope>
    <source>
        <tissue evidence="1">Shoot tip</tissue>
    </source>
</reference>
<name>A0ABQ9B1J2_9ROSI</name>